<name>M8B5X4_AEGTA</name>
<reference evidence="1" key="1">
    <citation type="submission" date="2015-06" db="UniProtKB">
        <authorList>
            <consortium name="EnsemblPlants"/>
        </authorList>
    </citation>
    <scope>IDENTIFICATION</scope>
</reference>
<proteinExistence type="predicted"/>
<evidence type="ECO:0008006" key="2">
    <source>
        <dbReference type="Google" id="ProtNLM"/>
    </source>
</evidence>
<organism evidence="1">
    <name type="scientific">Aegilops tauschii</name>
    <name type="common">Tausch's goatgrass</name>
    <name type="synonym">Aegilops squarrosa</name>
    <dbReference type="NCBI Taxonomy" id="37682"/>
    <lineage>
        <taxon>Eukaryota</taxon>
        <taxon>Viridiplantae</taxon>
        <taxon>Streptophyta</taxon>
        <taxon>Embryophyta</taxon>
        <taxon>Tracheophyta</taxon>
        <taxon>Spermatophyta</taxon>
        <taxon>Magnoliopsida</taxon>
        <taxon>Liliopsida</taxon>
        <taxon>Poales</taxon>
        <taxon>Poaceae</taxon>
        <taxon>BOP clade</taxon>
        <taxon>Pooideae</taxon>
        <taxon>Triticodae</taxon>
        <taxon>Triticeae</taxon>
        <taxon>Triticinae</taxon>
        <taxon>Aegilops</taxon>
    </lineage>
</organism>
<dbReference type="SUPFAM" id="SSF54001">
    <property type="entry name" value="Cysteine proteinases"/>
    <property type="match status" value="1"/>
</dbReference>
<dbReference type="AlphaFoldDB" id="M8B5X4"/>
<protein>
    <recommendedName>
        <fullName evidence="2">Peptidase C1A papain C-terminal domain-containing protein</fullName>
    </recommendedName>
</protein>
<dbReference type="EnsemblPlants" id="EMT09015">
    <property type="protein sequence ID" value="EMT09015"/>
    <property type="gene ID" value="F775_23186"/>
</dbReference>
<dbReference type="Gene3D" id="3.90.70.10">
    <property type="entry name" value="Cysteine proteinases"/>
    <property type="match status" value="1"/>
</dbReference>
<accession>M8B5X4</accession>
<dbReference type="InterPro" id="IPR038765">
    <property type="entry name" value="Papain-like_cys_pep_sf"/>
</dbReference>
<sequence>MVAQGVITEEAYNSAKVNFHSFQRYRIKEFEKLNTARVEEARELLEDGIALIGNFRITTDYHRLGPNDIYDIPKGATFETNPAGQACSHCVVIVGYGRTSDGLS</sequence>
<evidence type="ECO:0000313" key="1">
    <source>
        <dbReference type="EnsemblPlants" id="EMT09015"/>
    </source>
</evidence>